<name>A0A2A2ZG93_MYCAV</name>
<comment type="similarity">
    <text evidence="1">Belongs to the short-chain fatty acyl-CoA assimilation regulator (ScfR) family.</text>
</comment>
<dbReference type="InterPro" id="IPR010359">
    <property type="entry name" value="IrrE_HExxH"/>
</dbReference>
<dbReference type="OrthoDB" id="9794834at2"/>
<dbReference type="PANTHER" id="PTHR43236">
    <property type="entry name" value="ANTITOXIN HIGA1"/>
    <property type="match status" value="1"/>
</dbReference>
<organism evidence="2 3">
    <name type="scientific">Mycobacterium avium</name>
    <dbReference type="NCBI Taxonomy" id="1764"/>
    <lineage>
        <taxon>Bacteria</taxon>
        <taxon>Bacillati</taxon>
        <taxon>Actinomycetota</taxon>
        <taxon>Actinomycetes</taxon>
        <taxon>Mycobacteriales</taxon>
        <taxon>Mycobacteriaceae</taxon>
        <taxon>Mycobacterium</taxon>
        <taxon>Mycobacterium avium complex (MAC)</taxon>
    </lineage>
</organism>
<dbReference type="InterPro" id="IPR052345">
    <property type="entry name" value="Rad_response_metalloprotease"/>
</dbReference>
<dbReference type="Pfam" id="PF01381">
    <property type="entry name" value="HTH_3"/>
    <property type="match status" value="1"/>
</dbReference>
<dbReference type="SMART" id="SM00530">
    <property type="entry name" value="HTH_XRE"/>
    <property type="match status" value="1"/>
</dbReference>
<dbReference type="InterPro" id="IPR001387">
    <property type="entry name" value="Cro/C1-type_HTH"/>
</dbReference>
<dbReference type="Gene3D" id="1.10.10.2910">
    <property type="match status" value="1"/>
</dbReference>
<proteinExistence type="inferred from homology"/>
<dbReference type="InterPro" id="IPR010982">
    <property type="entry name" value="Lambda_DNA-bd_dom_sf"/>
</dbReference>
<evidence type="ECO:0000256" key="1">
    <source>
        <dbReference type="ARBA" id="ARBA00007227"/>
    </source>
</evidence>
<evidence type="ECO:0000313" key="2">
    <source>
        <dbReference type="EMBL" id="PBA25400.1"/>
    </source>
</evidence>
<dbReference type="AlphaFoldDB" id="A0A2A2ZG93"/>
<dbReference type="PANTHER" id="PTHR43236:SF1">
    <property type="entry name" value="BLL7220 PROTEIN"/>
    <property type="match status" value="1"/>
</dbReference>
<gene>
    <name evidence="2" type="ORF">CKJ66_18115</name>
</gene>
<dbReference type="Proteomes" id="UP000217768">
    <property type="component" value="Unassembled WGS sequence"/>
</dbReference>
<comment type="caution">
    <text evidence="2">The sequence shown here is derived from an EMBL/GenBank/DDBJ whole genome shotgun (WGS) entry which is preliminary data.</text>
</comment>
<accession>A0A2A2ZG93</accession>
<dbReference type="GO" id="GO:0003677">
    <property type="term" value="F:DNA binding"/>
    <property type="evidence" value="ECO:0007669"/>
    <property type="project" value="InterPro"/>
</dbReference>
<evidence type="ECO:0000313" key="3">
    <source>
        <dbReference type="Proteomes" id="UP000217768"/>
    </source>
</evidence>
<protein>
    <submittedName>
        <fullName evidence="2">Uncharacterized protein</fullName>
    </submittedName>
</protein>
<dbReference type="EMBL" id="NSFD01000045">
    <property type="protein sequence ID" value="PBA25400.1"/>
    <property type="molecule type" value="Genomic_DNA"/>
</dbReference>
<dbReference type="CDD" id="cd00093">
    <property type="entry name" value="HTH_XRE"/>
    <property type="match status" value="1"/>
</dbReference>
<dbReference type="Gene3D" id="1.10.260.40">
    <property type="entry name" value="lambda repressor-like DNA-binding domains"/>
    <property type="match status" value="1"/>
</dbReference>
<dbReference type="PROSITE" id="PS50943">
    <property type="entry name" value="HTH_CROC1"/>
    <property type="match status" value="1"/>
</dbReference>
<reference evidence="2 3" key="1">
    <citation type="submission" date="2017-08" db="EMBL/GenBank/DDBJ databases">
        <title>Phylogenetic analysis of Mycobacterium avium complex whole genomes.</title>
        <authorList>
            <person name="Caverly L.J."/>
            <person name="Spilker T."/>
            <person name="Lipuma J."/>
        </authorList>
    </citation>
    <scope>NUCLEOTIDE SEQUENCE [LARGE SCALE GENOMIC DNA]</scope>
    <source>
        <strain evidence="2 3">FLAC0165</strain>
    </source>
</reference>
<dbReference type="Pfam" id="PF06114">
    <property type="entry name" value="Peptidase_M78"/>
    <property type="match status" value="1"/>
</dbReference>
<dbReference type="SUPFAM" id="SSF47413">
    <property type="entry name" value="lambda repressor-like DNA-binding domains"/>
    <property type="match status" value="1"/>
</dbReference>
<sequence length="402" mass="44777">MVLRQWCRWAGNYSRVIPQVEGPVSTLRPSCVKIAHMDHVTLGHRVARAREDAGIPQSKLAELVDMERTALVRAEKGERKLAMTEMVAIAEALRRPLAFFVNEPLPAVVSRRSDSARPDETSRALDDEIELFASDTRTLLDMGLLHPVKRDQEARTPHTHQDAEQLARHVRDQLDIGNEPVHHLAHVCERLGLYTYAASLGENGPDGGCVEVSHGVAVAVVNGHVRSGRRRMTLAHELGHWLCGDAYDGSPGDDHEKMIMSFAIHFLAPRAGVVKVWNEHSEWSTRDRALAVGAQFRLSWKAAVGQLKNLDLISYEVFQSLLDHEPRHGDYVRLELSWDDEPKCPYLSPGFAAACVEGYTSGRLTAARTIELLRATMTRDDLPERETESLASLRTLFAVGGD</sequence>